<dbReference type="PROSITE" id="PS00138">
    <property type="entry name" value="SUBTILASE_SER"/>
    <property type="match status" value="1"/>
</dbReference>
<evidence type="ECO:0000259" key="10">
    <source>
        <dbReference type="Pfam" id="PF05922"/>
    </source>
</evidence>
<evidence type="ECO:0000313" key="11">
    <source>
        <dbReference type="EMBL" id="KAJ4265356.1"/>
    </source>
</evidence>
<dbReference type="PANTHER" id="PTHR43806:SF58">
    <property type="entry name" value="ALKALINE PROTEASE 1-RELATED"/>
    <property type="match status" value="1"/>
</dbReference>
<evidence type="ECO:0000313" key="12">
    <source>
        <dbReference type="Proteomes" id="UP001152049"/>
    </source>
</evidence>
<dbReference type="GO" id="GO:0006508">
    <property type="term" value="P:proteolysis"/>
    <property type="evidence" value="ECO:0007669"/>
    <property type="project" value="UniProtKB-KW"/>
</dbReference>
<evidence type="ECO:0000256" key="6">
    <source>
        <dbReference type="PROSITE-ProRule" id="PRU01240"/>
    </source>
</evidence>
<evidence type="ECO:0000256" key="7">
    <source>
        <dbReference type="RuleBase" id="RU003355"/>
    </source>
</evidence>
<dbReference type="PANTHER" id="PTHR43806">
    <property type="entry name" value="PEPTIDASE S8"/>
    <property type="match status" value="1"/>
</dbReference>
<dbReference type="InterPro" id="IPR023828">
    <property type="entry name" value="Peptidase_S8_Ser-AS"/>
</dbReference>
<dbReference type="SUPFAM" id="SSF52743">
    <property type="entry name" value="Subtilisin-like"/>
    <property type="match status" value="1"/>
</dbReference>
<dbReference type="Gene3D" id="3.30.70.80">
    <property type="entry name" value="Peptidase S8 propeptide/proteinase inhibitor I9"/>
    <property type="match status" value="1"/>
</dbReference>
<keyword evidence="5 6" id="KW-0720">Serine protease</keyword>
<dbReference type="GO" id="GO:0004252">
    <property type="term" value="F:serine-type endopeptidase activity"/>
    <property type="evidence" value="ECO:0007669"/>
    <property type="project" value="UniProtKB-UniRule"/>
</dbReference>
<keyword evidence="2 6" id="KW-0645">Protease</keyword>
<dbReference type="EMBL" id="JAOQAZ010000006">
    <property type="protein sequence ID" value="KAJ4265356.1"/>
    <property type="molecule type" value="Genomic_DNA"/>
</dbReference>
<evidence type="ECO:0000256" key="3">
    <source>
        <dbReference type="ARBA" id="ARBA00022729"/>
    </source>
</evidence>
<dbReference type="CDD" id="cd04077">
    <property type="entry name" value="Peptidases_S8_PCSK9_ProteinaseK_like"/>
    <property type="match status" value="1"/>
</dbReference>
<feature type="active site" description="Charge relay system" evidence="6">
    <location>
        <position position="336"/>
    </location>
</feature>
<feature type="active site" description="Charge relay system" evidence="6">
    <location>
        <position position="180"/>
    </location>
</feature>
<feature type="domain" description="Inhibitor I9" evidence="10">
    <location>
        <begin position="28"/>
        <end position="104"/>
    </location>
</feature>
<evidence type="ECO:0000256" key="2">
    <source>
        <dbReference type="ARBA" id="ARBA00022670"/>
    </source>
</evidence>
<dbReference type="PROSITE" id="PS00137">
    <property type="entry name" value="SUBTILASE_HIS"/>
    <property type="match status" value="1"/>
</dbReference>
<proteinExistence type="inferred from homology"/>
<reference evidence="11" key="1">
    <citation type="submission" date="2022-09" db="EMBL/GenBank/DDBJ databases">
        <title>Fusarium specimens isolated from Avocado Roots.</title>
        <authorList>
            <person name="Stajich J."/>
            <person name="Roper C."/>
            <person name="Heimlech-Rivalta G."/>
        </authorList>
    </citation>
    <scope>NUCLEOTIDE SEQUENCE</scope>
    <source>
        <strain evidence="11">CF00136</strain>
    </source>
</reference>
<accession>A0A9W8VH46</accession>
<evidence type="ECO:0000256" key="4">
    <source>
        <dbReference type="ARBA" id="ARBA00022801"/>
    </source>
</evidence>
<keyword evidence="3 8" id="KW-0732">Signal</keyword>
<gene>
    <name evidence="11" type="primary">SUB2_1</name>
    <name evidence="11" type="ORF">NW762_004644</name>
</gene>
<evidence type="ECO:0000256" key="8">
    <source>
        <dbReference type="SAM" id="SignalP"/>
    </source>
</evidence>
<dbReference type="Pfam" id="PF05922">
    <property type="entry name" value="Inhibitor_I9"/>
    <property type="match status" value="1"/>
</dbReference>
<comment type="similarity">
    <text evidence="1 6 7">Belongs to the peptidase S8 family.</text>
</comment>
<dbReference type="InterPro" id="IPR000209">
    <property type="entry name" value="Peptidase_S8/S53_dom"/>
</dbReference>
<evidence type="ECO:0000259" key="9">
    <source>
        <dbReference type="Pfam" id="PF00082"/>
    </source>
</evidence>
<dbReference type="GO" id="GO:0005576">
    <property type="term" value="C:extracellular region"/>
    <property type="evidence" value="ECO:0007669"/>
    <property type="project" value="UniProtKB-ARBA"/>
</dbReference>
<feature type="signal peptide" evidence="8">
    <location>
        <begin position="1"/>
        <end position="16"/>
    </location>
</feature>
<dbReference type="InterPro" id="IPR015500">
    <property type="entry name" value="Peptidase_S8_subtilisin-rel"/>
</dbReference>
<sequence length="392" mass="42084">MHSLKFLLALLPAILAAPTIDDDVVVGKYIVTLKSKLPEEKLEQHIEWVGDIHNGSLFRRDESGVDKVWNETFKGYSGEFDKKTIKEIEDSDDVVAVEPVRKFKLYQSITTQRPSTWGLGSISHRTLNWREYPYIAPAGRGMYAYLIDTGININHTDFQGRASNGYNAYPGSEFVDANGHGTHCAGTIAGREFGVAKDANLISVKVFHTGSSTTDIVLDGYQWAVTNITSTHRANQSVISMSLGGPPSAALNTAIDRAFQTGILTVVAAGNDNADARNYSPASAPDAITVGAIDINNNRASFSNYGALVDVFAPGVDVMSTWVGSTTATRTISGTSMACPHVAGLALYLRAREGLTTPQSVTRRIKDLATRGVVQNPGSGSPNLLAFNGVST</sequence>
<dbReference type="PRINTS" id="PR00723">
    <property type="entry name" value="SUBTILISIN"/>
</dbReference>
<dbReference type="InterPro" id="IPR010259">
    <property type="entry name" value="S8pro/Inhibitor_I9"/>
</dbReference>
<dbReference type="Gene3D" id="3.40.50.200">
    <property type="entry name" value="Peptidase S8/S53 domain"/>
    <property type="match status" value="1"/>
</dbReference>
<feature type="chain" id="PRO_5040952642" evidence="8">
    <location>
        <begin position="17"/>
        <end position="392"/>
    </location>
</feature>
<dbReference type="InterPro" id="IPR022398">
    <property type="entry name" value="Peptidase_S8_His-AS"/>
</dbReference>
<dbReference type="SUPFAM" id="SSF54897">
    <property type="entry name" value="Protease propeptides/inhibitors"/>
    <property type="match status" value="1"/>
</dbReference>
<dbReference type="AlphaFoldDB" id="A0A9W8VH46"/>
<dbReference type="InterPro" id="IPR050131">
    <property type="entry name" value="Peptidase_S8_subtilisin-like"/>
</dbReference>
<evidence type="ECO:0000256" key="5">
    <source>
        <dbReference type="ARBA" id="ARBA00022825"/>
    </source>
</evidence>
<comment type="caution">
    <text evidence="11">The sequence shown here is derived from an EMBL/GenBank/DDBJ whole genome shotgun (WGS) entry which is preliminary data.</text>
</comment>
<keyword evidence="4 6" id="KW-0378">Hydrolase</keyword>
<dbReference type="InterPro" id="IPR036852">
    <property type="entry name" value="Peptidase_S8/S53_dom_sf"/>
</dbReference>
<feature type="active site" description="Charge relay system" evidence="6">
    <location>
        <position position="148"/>
    </location>
</feature>
<evidence type="ECO:0000256" key="1">
    <source>
        <dbReference type="ARBA" id="ARBA00011073"/>
    </source>
</evidence>
<dbReference type="PROSITE" id="PS51892">
    <property type="entry name" value="SUBTILASE"/>
    <property type="match status" value="1"/>
</dbReference>
<protein>
    <submittedName>
        <fullName evidence="11">Suppressor of the cold-sensitive snRNP biogenesis mutant brr1-1</fullName>
    </submittedName>
</protein>
<dbReference type="InterPro" id="IPR034193">
    <property type="entry name" value="PCSK9_ProteinaseK-like"/>
</dbReference>
<dbReference type="Proteomes" id="UP001152049">
    <property type="component" value="Unassembled WGS sequence"/>
</dbReference>
<dbReference type="InterPro" id="IPR023827">
    <property type="entry name" value="Peptidase_S8_Asp-AS"/>
</dbReference>
<dbReference type="InterPro" id="IPR037045">
    <property type="entry name" value="S8pro/Inhibitor_I9_sf"/>
</dbReference>
<keyword evidence="12" id="KW-1185">Reference proteome</keyword>
<dbReference type="OrthoDB" id="206201at2759"/>
<dbReference type="FunFam" id="3.40.50.200:FF:000014">
    <property type="entry name" value="Proteinase K"/>
    <property type="match status" value="1"/>
</dbReference>
<organism evidence="11 12">
    <name type="scientific">Fusarium torreyae</name>
    <dbReference type="NCBI Taxonomy" id="1237075"/>
    <lineage>
        <taxon>Eukaryota</taxon>
        <taxon>Fungi</taxon>
        <taxon>Dikarya</taxon>
        <taxon>Ascomycota</taxon>
        <taxon>Pezizomycotina</taxon>
        <taxon>Sordariomycetes</taxon>
        <taxon>Hypocreomycetidae</taxon>
        <taxon>Hypocreales</taxon>
        <taxon>Nectriaceae</taxon>
        <taxon>Fusarium</taxon>
    </lineage>
</organism>
<dbReference type="Pfam" id="PF00082">
    <property type="entry name" value="Peptidase_S8"/>
    <property type="match status" value="1"/>
</dbReference>
<name>A0A9W8VH46_9HYPO</name>
<dbReference type="PROSITE" id="PS00136">
    <property type="entry name" value="SUBTILASE_ASP"/>
    <property type="match status" value="1"/>
</dbReference>
<feature type="domain" description="Peptidase S8/S53" evidence="9">
    <location>
        <begin position="146"/>
        <end position="372"/>
    </location>
</feature>